<feature type="transmembrane region" description="Helical" evidence="1">
    <location>
        <begin position="82"/>
        <end position="105"/>
    </location>
</feature>
<reference evidence="2" key="1">
    <citation type="submission" date="2018-05" db="EMBL/GenBank/DDBJ databases">
        <authorList>
            <person name="Lanie J.A."/>
            <person name="Ng W.-L."/>
            <person name="Kazmierczak K.M."/>
            <person name="Andrzejewski T.M."/>
            <person name="Davidsen T.M."/>
            <person name="Wayne K.J."/>
            <person name="Tettelin H."/>
            <person name="Glass J.I."/>
            <person name="Rusch D."/>
            <person name="Podicherti R."/>
            <person name="Tsui H.-C.T."/>
            <person name="Winkler M.E."/>
        </authorList>
    </citation>
    <scope>NUCLEOTIDE SEQUENCE</scope>
</reference>
<evidence type="ECO:0000313" key="2">
    <source>
        <dbReference type="EMBL" id="SVB33526.1"/>
    </source>
</evidence>
<accession>A0A382D4U6</accession>
<keyword evidence="1" id="KW-1133">Transmembrane helix</keyword>
<keyword evidence="1" id="KW-0472">Membrane</keyword>
<sequence>MQSVILPFMVVHAVVLLAIVFGGSRLQADGVQLALATFAVLASIWLSLVADGAIADIAAGAKDMDDEMASSHMGQNWAKAPFGLFRVIGPVFTVLLLVAELMALYA</sequence>
<dbReference type="EMBL" id="UINC01037678">
    <property type="protein sequence ID" value="SVB33526.1"/>
    <property type="molecule type" value="Genomic_DNA"/>
</dbReference>
<feature type="transmembrane region" description="Helical" evidence="1">
    <location>
        <begin position="38"/>
        <end position="61"/>
    </location>
</feature>
<gene>
    <name evidence="2" type="ORF">METZ01_LOCUS186380</name>
</gene>
<dbReference type="AlphaFoldDB" id="A0A382D4U6"/>
<proteinExistence type="predicted"/>
<protein>
    <submittedName>
        <fullName evidence="2">Uncharacterized protein</fullName>
    </submittedName>
</protein>
<organism evidence="2">
    <name type="scientific">marine metagenome</name>
    <dbReference type="NCBI Taxonomy" id="408172"/>
    <lineage>
        <taxon>unclassified sequences</taxon>
        <taxon>metagenomes</taxon>
        <taxon>ecological metagenomes</taxon>
    </lineage>
</organism>
<keyword evidence="1" id="KW-0812">Transmembrane</keyword>
<name>A0A382D4U6_9ZZZZ</name>
<evidence type="ECO:0000256" key="1">
    <source>
        <dbReference type="SAM" id="Phobius"/>
    </source>
</evidence>